<dbReference type="PROSITE" id="PS51272">
    <property type="entry name" value="SLH"/>
    <property type="match status" value="3"/>
</dbReference>
<dbReference type="SMART" id="SM00287">
    <property type="entry name" value="SH3b"/>
    <property type="match status" value="1"/>
</dbReference>
<dbReference type="CDD" id="cd02696">
    <property type="entry name" value="MurNAc-LAA"/>
    <property type="match status" value="1"/>
</dbReference>
<evidence type="ECO:0000259" key="5">
    <source>
        <dbReference type="PROSITE" id="PS51272"/>
    </source>
</evidence>
<dbReference type="InterPro" id="IPR050695">
    <property type="entry name" value="N-acetylmuramoyl_amidase_3"/>
</dbReference>
<feature type="domain" description="SLH" evidence="5">
    <location>
        <begin position="97"/>
        <end position="160"/>
    </location>
</feature>
<dbReference type="InterPro" id="IPR001119">
    <property type="entry name" value="SLH_dom"/>
</dbReference>
<evidence type="ECO:0000256" key="3">
    <source>
        <dbReference type="ARBA" id="ARBA00023316"/>
    </source>
</evidence>
<dbReference type="GO" id="GO:0008745">
    <property type="term" value="F:N-acetylmuramoyl-L-alanine amidase activity"/>
    <property type="evidence" value="ECO:0007669"/>
    <property type="project" value="UniProtKB-EC"/>
</dbReference>
<dbReference type="RefSeq" id="WP_205188004.1">
    <property type="nucleotide sequence ID" value="NZ_JAFBFC010000005.1"/>
</dbReference>
<dbReference type="Pfam" id="PF08239">
    <property type="entry name" value="SH3_3"/>
    <property type="match status" value="1"/>
</dbReference>
<evidence type="ECO:0000313" key="7">
    <source>
        <dbReference type="EMBL" id="MBM7703979.1"/>
    </source>
</evidence>
<keyword evidence="3" id="KW-0961">Cell wall biogenesis/degradation</keyword>
<evidence type="ECO:0000313" key="8">
    <source>
        <dbReference type="Proteomes" id="UP000809829"/>
    </source>
</evidence>
<evidence type="ECO:0000256" key="4">
    <source>
        <dbReference type="SAM" id="SignalP"/>
    </source>
</evidence>
<keyword evidence="2 7" id="KW-0378">Hydrolase</keyword>
<dbReference type="EC" id="3.5.1.28" evidence="7"/>
<feature type="domain" description="SH3b" evidence="6">
    <location>
        <begin position="237"/>
        <end position="299"/>
    </location>
</feature>
<dbReference type="SUPFAM" id="SSF53187">
    <property type="entry name" value="Zn-dependent exopeptidases"/>
    <property type="match status" value="1"/>
</dbReference>
<keyword evidence="1 4" id="KW-0732">Signal</keyword>
<dbReference type="PROSITE" id="PS51781">
    <property type="entry name" value="SH3B"/>
    <property type="match status" value="1"/>
</dbReference>
<feature type="domain" description="SLH" evidence="5">
    <location>
        <begin position="161"/>
        <end position="221"/>
    </location>
</feature>
<dbReference type="Proteomes" id="UP000809829">
    <property type="component" value="Unassembled WGS sequence"/>
</dbReference>
<dbReference type="Pfam" id="PF00395">
    <property type="entry name" value="SLH"/>
    <property type="match status" value="3"/>
</dbReference>
<evidence type="ECO:0000256" key="1">
    <source>
        <dbReference type="ARBA" id="ARBA00022729"/>
    </source>
</evidence>
<name>A0ABS2QWW2_9BACI</name>
<dbReference type="InterPro" id="IPR002508">
    <property type="entry name" value="MurNAc-LAA_cat"/>
</dbReference>
<evidence type="ECO:0000259" key="6">
    <source>
        <dbReference type="PROSITE" id="PS51781"/>
    </source>
</evidence>
<dbReference type="Gene3D" id="2.30.30.40">
    <property type="entry name" value="SH3 Domains"/>
    <property type="match status" value="1"/>
</dbReference>
<dbReference type="PANTHER" id="PTHR30404:SF0">
    <property type="entry name" value="N-ACETYLMURAMOYL-L-ALANINE AMIDASE AMIC"/>
    <property type="match status" value="1"/>
</dbReference>
<dbReference type="PANTHER" id="PTHR30404">
    <property type="entry name" value="N-ACETYLMURAMOYL-L-ALANINE AMIDASE"/>
    <property type="match status" value="1"/>
</dbReference>
<accession>A0ABS2QWW2</accession>
<organism evidence="7 8">
    <name type="scientific">Priestia iocasae</name>
    <dbReference type="NCBI Taxonomy" id="2291674"/>
    <lineage>
        <taxon>Bacteria</taxon>
        <taxon>Bacillati</taxon>
        <taxon>Bacillota</taxon>
        <taxon>Bacilli</taxon>
        <taxon>Bacillales</taxon>
        <taxon>Bacillaceae</taxon>
        <taxon>Priestia</taxon>
    </lineage>
</organism>
<dbReference type="SMART" id="SM00646">
    <property type="entry name" value="Ami_3"/>
    <property type="match status" value="1"/>
</dbReference>
<protein>
    <submittedName>
        <fullName evidence="7">N-acetylmuramoyl-L-alanine amidase</fullName>
        <ecNumber evidence="7">3.5.1.28</ecNumber>
    </submittedName>
</protein>
<feature type="domain" description="SLH" evidence="5">
    <location>
        <begin position="33"/>
        <end position="96"/>
    </location>
</feature>
<dbReference type="InterPro" id="IPR003646">
    <property type="entry name" value="SH3-like_bac-type"/>
</dbReference>
<dbReference type="Pfam" id="PF01520">
    <property type="entry name" value="Amidase_3"/>
    <property type="match status" value="1"/>
</dbReference>
<feature type="signal peptide" evidence="4">
    <location>
        <begin position="1"/>
        <end position="23"/>
    </location>
</feature>
<feature type="chain" id="PRO_5047486680" evidence="4">
    <location>
        <begin position="24"/>
        <end position="484"/>
    </location>
</feature>
<proteinExistence type="predicted"/>
<comment type="caution">
    <text evidence="7">The sequence shown here is derived from an EMBL/GenBank/DDBJ whole genome shotgun (WGS) entry which is preliminary data.</text>
</comment>
<evidence type="ECO:0000256" key="2">
    <source>
        <dbReference type="ARBA" id="ARBA00022801"/>
    </source>
</evidence>
<reference evidence="7 8" key="1">
    <citation type="submission" date="2021-01" db="EMBL/GenBank/DDBJ databases">
        <title>Genomic Encyclopedia of Type Strains, Phase IV (KMG-IV): sequencing the most valuable type-strain genomes for metagenomic binning, comparative biology and taxonomic classification.</title>
        <authorList>
            <person name="Goeker M."/>
        </authorList>
    </citation>
    <scope>NUCLEOTIDE SEQUENCE [LARGE SCALE GENOMIC DNA]</scope>
    <source>
        <strain evidence="7 8">DSM 104297</strain>
    </source>
</reference>
<dbReference type="EMBL" id="JAFBFC010000005">
    <property type="protein sequence ID" value="MBM7703979.1"/>
    <property type="molecule type" value="Genomic_DNA"/>
</dbReference>
<gene>
    <name evidence="7" type="ORF">JOC83_002829</name>
</gene>
<dbReference type="Gene3D" id="3.40.630.40">
    <property type="entry name" value="Zn-dependent exopeptidases"/>
    <property type="match status" value="1"/>
</dbReference>
<sequence>MLKKVLSCAIAGAIVVSSPVAVIKDFTVLKAEASTNFYDVPTNHVGYDEIGYLSSKGIVTGYKGQSGSYFAPQKTVTRAQAAKMILTAIGQKEATVTTQRFSDVSKSHWGAGWIERAVQLGIFSGKQDGTFGPEDTLNRAQMSKVIAQAFKFEGDVSLGEPFDDVWVNHDFREHVIALYWEGITTGTKPTHYSPWTNVTRSQMSMFLARAMDPKFRVKVSQGEPEEPTPTPTPIQTTTEAVILTNGLNVRSTPSTTGSVIGSLSKGERVAVHSVDNYWVKIQYGNQVGYVHKLYTKLRNTSGTPVAKRIIVIDPGHGGKDPGAVSSGSTEKAIVLAVSQSLEKKLKAAGAIVLMTRAGDTYPTLGDRVEFAKNNYADMFVSIHANAATASANGTETFYDTSSNLNGEESKLLAAEINKQIVSLLNMRDRGIKDNGFFVIKNNNMPSVLVELGFITNTSDREKMLTNKDLFAEAIYRGILEYYKK</sequence>
<keyword evidence="8" id="KW-1185">Reference proteome</keyword>